<dbReference type="GO" id="GO:0016787">
    <property type="term" value="F:hydrolase activity"/>
    <property type="evidence" value="ECO:0007669"/>
    <property type="project" value="UniProtKB-KW"/>
</dbReference>
<evidence type="ECO:0000313" key="3">
    <source>
        <dbReference type="EMBL" id="MFH6985230.1"/>
    </source>
</evidence>
<accession>A0ABW7NCG9</accession>
<gene>
    <name evidence="3" type="ORF">ACHKAR_17390</name>
</gene>
<dbReference type="Proteomes" id="UP001610063">
    <property type="component" value="Unassembled WGS sequence"/>
</dbReference>
<dbReference type="PRINTS" id="PR00111">
    <property type="entry name" value="ABHYDROLASE"/>
</dbReference>
<evidence type="ECO:0000313" key="4">
    <source>
        <dbReference type="Proteomes" id="UP001610063"/>
    </source>
</evidence>
<dbReference type="SUPFAM" id="SSF53474">
    <property type="entry name" value="alpha/beta-Hydrolases"/>
    <property type="match status" value="1"/>
</dbReference>
<keyword evidence="4" id="KW-1185">Reference proteome</keyword>
<keyword evidence="1 3" id="KW-0378">Hydrolase</keyword>
<name>A0ABW7NCG9_9BACT</name>
<dbReference type="Gene3D" id="3.40.50.1820">
    <property type="entry name" value="alpha/beta hydrolase"/>
    <property type="match status" value="1"/>
</dbReference>
<dbReference type="PANTHER" id="PTHR46118">
    <property type="entry name" value="PROTEIN ABHD11"/>
    <property type="match status" value="1"/>
</dbReference>
<proteinExistence type="predicted"/>
<organism evidence="3 4">
    <name type="scientific">Marinoscillum luteum</name>
    <dbReference type="NCBI Taxonomy" id="861051"/>
    <lineage>
        <taxon>Bacteria</taxon>
        <taxon>Pseudomonadati</taxon>
        <taxon>Bacteroidota</taxon>
        <taxon>Cytophagia</taxon>
        <taxon>Cytophagales</taxon>
        <taxon>Reichenbachiellaceae</taxon>
        <taxon>Marinoscillum</taxon>
    </lineage>
</organism>
<reference evidence="3 4" key="1">
    <citation type="journal article" date="2013" name="Int. J. Syst. Evol. Microbiol.">
        <title>Marinoscillum luteum sp. nov., isolated from marine sediment.</title>
        <authorList>
            <person name="Cha I.T."/>
            <person name="Park S.J."/>
            <person name="Kim S.J."/>
            <person name="Kim J.G."/>
            <person name="Jung M.Y."/>
            <person name="Shin K.S."/>
            <person name="Kwon K.K."/>
            <person name="Yang S.H."/>
            <person name="Seo Y.S."/>
            <person name="Rhee S.K."/>
        </authorList>
    </citation>
    <scope>NUCLEOTIDE SEQUENCE [LARGE SCALE GENOMIC DNA]</scope>
    <source>
        <strain evidence="3 4">KCTC 23939</strain>
    </source>
</reference>
<dbReference type="RefSeq" id="WP_395418702.1">
    <property type="nucleotide sequence ID" value="NZ_JBIPKE010000019.1"/>
</dbReference>
<evidence type="ECO:0000256" key="1">
    <source>
        <dbReference type="ARBA" id="ARBA00022801"/>
    </source>
</evidence>
<dbReference type="InterPro" id="IPR000073">
    <property type="entry name" value="AB_hydrolase_1"/>
</dbReference>
<dbReference type="EMBL" id="JBIPKE010000019">
    <property type="protein sequence ID" value="MFH6985230.1"/>
    <property type="molecule type" value="Genomic_DNA"/>
</dbReference>
<comment type="caution">
    <text evidence="3">The sequence shown here is derived from an EMBL/GenBank/DDBJ whole genome shotgun (WGS) entry which is preliminary data.</text>
</comment>
<dbReference type="InterPro" id="IPR029058">
    <property type="entry name" value="AB_hydrolase_fold"/>
</dbReference>
<feature type="domain" description="AB hydrolase-1" evidence="2">
    <location>
        <begin position="13"/>
        <end position="241"/>
    </location>
</feature>
<protein>
    <submittedName>
        <fullName evidence="3">Alpha/beta fold hydrolase</fullName>
    </submittedName>
</protein>
<dbReference type="Pfam" id="PF00561">
    <property type="entry name" value="Abhydrolase_1"/>
    <property type="match status" value="1"/>
</dbReference>
<sequence>MKLNYRKLGSGSPLFILHGVFGSSDNWQTLGKEFAEHYSVYLIDQRNHGNSPHSSEMSYEAMVSDLRELMDNEGLNTIDILGHSMGGKTAMNFAVTFPERVEKLIVVDIAPIYYPPHHQQIFEGFHSIDLQGIESRKEADQQMAKKVKEFGVRQFILKNLTRNEENQFAWKINLEAIEQNIETLGSGLTEGQTFDKKTLFIGGSKSDYIQQKDHQTIQNHFPQARIRMVEGAGHWVHAEKPEELKTLVLAFLQQ</sequence>
<dbReference type="PRINTS" id="PR00412">
    <property type="entry name" value="EPOXHYDRLASE"/>
</dbReference>
<dbReference type="InterPro" id="IPR000639">
    <property type="entry name" value="Epox_hydrolase-like"/>
</dbReference>
<dbReference type="PANTHER" id="PTHR46118:SF4">
    <property type="entry name" value="PROTEIN ABHD11"/>
    <property type="match status" value="1"/>
</dbReference>
<evidence type="ECO:0000259" key="2">
    <source>
        <dbReference type="Pfam" id="PF00561"/>
    </source>
</evidence>